<dbReference type="EMBL" id="JBFXLQ010000067">
    <property type="protein sequence ID" value="KAL2862432.1"/>
    <property type="molecule type" value="Genomic_DNA"/>
</dbReference>
<evidence type="ECO:0000313" key="3">
    <source>
        <dbReference type="Proteomes" id="UP001610432"/>
    </source>
</evidence>
<dbReference type="Proteomes" id="UP001610432">
    <property type="component" value="Unassembled WGS sequence"/>
</dbReference>
<proteinExistence type="predicted"/>
<keyword evidence="1" id="KW-0472">Membrane</keyword>
<dbReference type="GeneID" id="98149816"/>
<organism evidence="2 3">
    <name type="scientific">Aspergillus lucknowensis</name>
    <dbReference type="NCBI Taxonomy" id="176173"/>
    <lineage>
        <taxon>Eukaryota</taxon>
        <taxon>Fungi</taxon>
        <taxon>Dikarya</taxon>
        <taxon>Ascomycota</taxon>
        <taxon>Pezizomycotina</taxon>
        <taxon>Eurotiomycetes</taxon>
        <taxon>Eurotiomycetidae</taxon>
        <taxon>Eurotiales</taxon>
        <taxon>Aspergillaceae</taxon>
        <taxon>Aspergillus</taxon>
        <taxon>Aspergillus subgen. Nidulantes</taxon>
    </lineage>
</organism>
<dbReference type="RefSeq" id="XP_070881411.1">
    <property type="nucleotide sequence ID" value="XM_071034744.1"/>
</dbReference>
<dbReference type="PANTHER" id="PTHR42029:SF2">
    <property type="entry name" value="WAX SYNTHASE DOMAIN-CONTAINING PROTEIN"/>
    <property type="match status" value="1"/>
</dbReference>
<keyword evidence="3" id="KW-1185">Reference proteome</keyword>
<dbReference type="PANTHER" id="PTHR42029">
    <property type="entry name" value="AN04G07800"/>
    <property type="match status" value="1"/>
</dbReference>
<feature type="transmembrane region" description="Helical" evidence="1">
    <location>
        <begin position="65"/>
        <end position="85"/>
    </location>
</feature>
<comment type="caution">
    <text evidence="2">The sequence shown here is derived from an EMBL/GenBank/DDBJ whole genome shotgun (WGS) entry which is preliminary data.</text>
</comment>
<evidence type="ECO:0000313" key="2">
    <source>
        <dbReference type="EMBL" id="KAL2862432.1"/>
    </source>
</evidence>
<feature type="transmembrane region" description="Helical" evidence="1">
    <location>
        <begin position="124"/>
        <end position="141"/>
    </location>
</feature>
<feature type="transmembrane region" description="Helical" evidence="1">
    <location>
        <begin position="39"/>
        <end position="58"/>
    </location>
</feature>
<feature type="transmembrane region" description="Helical" evidence="1">
    <location>
        <begin position="91"/>
        <end position="112"/>
    </location>
</feature>
<accession>A0ABR4LD05</accession>
<protein>
    <submittedName>
        <fullName evidence="2">Uncharacterized protein</fullName>
    </submittedName>
</protein>
<name>A0ABR4LD05_9EURO</name>
<reference evidence="2 3" key="1">
    <citation type="submission" date="2024-07" db="EMBL/GenBank/DDBJ databases">
        <title>Section-level genome sequencing and comparative genomics of Aspergillus sections Usti and Cavernicolus.</title>
        <authorList>
            <consortium name="Lawrence Berkeley National Laboratory"/>
            <person name="Nybo J.L."/>
            <person name="Vesth T.C."/>
            <person name="Theobald S."/>
            <person name="Frisvad J.C."/>
            <person name="Larsen T.O."/>
            <person name="Kjaerboelling I."/>
            <person name="Rothschild-Mancinelli K."/>
            <person name="Lyhne E.K."/>
            <person name="Kogle M.E."/>
            <person name="Barry K."/>
            <person name="Clum A."/>
            <person name="Na H."/>
            <person name="Ledsgaard L."/>
            <person name="Lin J."/>
            <person name="Lipzen A."/>
            <person name="Kuo A."/>
            <person name="Riley R."/>
            <person name="Mondo S."/>
            <person name="Labutti K."/>
            <person name="Haridas S."/>
            <person name="Pangalinan J."/>
            <person name="Salamov A.A."/>
            <person name="Simmons B.A."/>
            <person name="Magnuson J.K."/>
            <person name="Chen J."/>
            <person name="Drula E."/>
            <person name="Henrissat B."/>
            <person name="Wiebenga A."/>
            <person name="Lubbers R.J."/>
            <person name="Gomes A.C."/>
            <person name="Macurrencykelacurrency M.R."/>
            <person name="Stajich J."/>
            <person name="Grigoriev I.V."/>
            <person name="Mortensen U.H."/>
            <person name="De Vries R.P."/>
            <person name="Baker S.E."/>
            <person name="Andersen M.R."/>
        </authorList>
    </citation>
    <scope>NUCLEOTIDE SEQUENCE [LARGE SCALE GENOMIC DNA]</scope>
    <source>
        <strain evidence="2 3">CBS 449.75</strain>
    </source>
</reference>
<evidence type="ECO:0000256" key="1">
    <source>
        <dbReference type="SAM" id="Phobius"/>
    </source>
</evidence>
<feature type="transmembrane region" description="Helical" evidence="1">
    <location>
        <begin position="173"/>
        <end position="191"/>
    </location>
</feature>
<gene>
    <name evidence="2" type="ORF">BJX67DRAFT_391216</name>
</gene>
<keyword evidence="1" id="KW-1133">Transmembrane helix</keyword>
<sequence>MLAPPNIATIRALPESHLPHVKRTAQRPVDDPAALVLEAWSQGLMTGSLVIMAVVTLANMRRGVLLHKLILLELVLATGHGTFIFAPDPVYGWYLASTAIGLIISWSLHNVIAWMKNRPFMSRPLSLFYIGTIVLVQPYWATEIYANFAHFNNINHTVYEKIRPWEALFRDPWWIYTTCNLFWVVKTHYNFGIIELVRECPRFGLMLGSMCLSIVFIVLDVLSVTGVLQAATPLGINPFWKLCFVFKCLCDAIILDDFKTALDKLSSRWMMRQGVVHSLDLRNNPTFIEQRPQPFDGDNVSLKLPLSVHIA</sequence>
<keyword evidence="1" id="KW-0812">Transmembrane</keyword>
<feature type="transmembrane region" description="Helical" evidence="1">
    <location>
        <begin position="203"/>
        <end position="227"/>
    </location>
</feature>